<organism evidence="6">
    <name type="scientific">Salvia splendens</name>
    <name type="common">Scarlet sage</name>
    <dbReference type="NCBI Taxonomy" id="180675"/>
    <lineage>
        <taxon>Eukaryota</taxon>
        <taxon>Viridiplantae</taxon>
        <taxon>Streptophyta</taxon>
        <taxon>Embryophyta</taxon>
        <taxon>Tracheophyta</taxon>
        <taxon>Spermatophyta</taxon>
        <taxon>Magnoliopsida</taxon>
        <taxon>eudicotyledons</taxon>
        <taxon>Gunneridae</taxon>
        <taxon>Pentapetalae</taxon>
        <taxon>asterids</taxon>
        <taxon>lamiids</taxon>
        <taxon>Lamiales</taxon>
        <taxon>Lamiaceae</taxon>
        <taxon>Nepetoideae</taxon>
        <taxon>Mentheae</taxon>
        <taxon>Salviinae</taxon>
        <taxon>Salvia</taxon>
        <taxon>Salvia subgen. Calosphace</taxon>
        <taxon>core Calosphace</taxon>
    </lineage>
</organism>
<accession>A0A8X8WQ50</accession>
<keyword evidence="4" id="KW-0464">Manganese</keyword>
<dbReference type="Gene3D" id="3.40.630.10">
    <property type="entry name" value="Zn peptidases"/>
    <property type="match status" value="1"/>
</dbReference>
<dbReference type="Pfam" id="PF05773">
    <property type="entry name" value="RWD"/>
    <property type="match status" value="1"/>
</dbReference>
<reference evidence="6" key="2">
    <citation type="submission" date="2020-08" db="EMBL/GenBank/DDBJ databases">
        <title>Plant Genome Project.</title>
        <authorList>
            <person name="Zhang R.-G."/>
        </authorList>
    </citation>
    <scope>NUCLEOTIDE SEQUENCE</scope>
    <source>
        <strain evidence="6">Huo1</strain>
        <tissue evidence="6">Leaf</tissue>
    </source>
</reference>
<proteinExistence type="inferred from homology"/>
<gene>
    <name evidence="6" type="ORF">SASPL_139469</name>
</gene>
<dbReference type="EMBL" id="PNBA02000015">
    <property type="protein sequence ID" value="KAG6398019.1"/>
    <property type="molecule type" value="Genomic_DNA"/>
</dbReference>
<dbReference type="PANTHER" id="PTHR11014">
    <property type="entry name" value="PEPTIDASE M20 FAMILY MEMBER"/>
    <property type="match status" value="1"/>
</dbReference>
<dbReference type="SUPFAM" id="SSF55031">
    <property type="entry name" value="Bacterial exopeptidase dimerisation domain"/>
    <property type="match status" value="1"/>
</dbReference>
<protein>
    <recommendedName>
        <fullName evidence="5">RWD domain-containing protein</fullName>
    </recommendedName>
</protein>
<evidence type="ECO:0000256" key="2">
    <source>
        <dbReference type="ARBA" id="ARBA00022729"/>
    </source>
</evidence>
<evidence type="ECO:0000313" key="6">
    <source>
        <dbReference type="EMBL" id="KAG6398019.1"/>
    </source>
</evidence>
<evidence type="ECO:0000256" key="1">
    <source>
        <dbReference type="ARBA" id="ARBA00006153"/>
    </source>
</evidence>
<name>A0A8X8WQ50_SALSN</name>
<sequence length="647" mass="71409">MIFKDYKQEQDMEIEALEAILMDEFKEIHSSESGLNTSNRCFEITISPQDDEVDDSNIPSVRLALTFSHTENYPDEPPLLNLKSLKGIHTSDLRALKEKLEQEAAENLGMAMVYTLVTSAQEWLSEIFAQDAGDDDDEEDEAAKDEVIIPHGEPVTVDSFLAWREKIEAELALERAKLMPDSALSAPKEKRLSGRQWFESGRASADGLSLGKTAIILVSNQSPTRLEIFLSPDEIPKSFLNFAKKDEVFDWMVGIRRKIHENPELGYEEFETSKLVRQELDKMGIPYKYPFAITGVVGYIGTGEPPFVAIRADMDALPLQEVEMVEWDHKSKNHGKMHACGHDAHVAMLLGAAKILQHHSHLLKGTVVLVFQPAEEGGGGAKKMIEDGALENVEAIFGIHSSTFLPPGEVSTRPGPLLAGSGFFEAVISGRGGHAAIPQHSIDPILAASNVIISLQHLLSREADPLDSQVVTVGKFRGGDAFNVIPDSVTIGGTFRAFSSESLLHLKQRIEQVILGQAAVLRCNATVNFEAENKIFFPPTVNNNDLHELFTKVAGEMLGTAGVKEMQPLMGSEDFSFYQEIMPGYFFFVGMKDETLEQPTFHHSPHFTINEGGLAVGAALHASLVVRYISDSRMGAPVIDHRRHDEL</sequence>
<dbReference type="GO" id="GO:0005783">
    <property type="term" value="C:endoplasmic reticulum"/>
    <property type="evidence" value="ECO:0007669"/>
    <property type="project" value="TreeGrafter"/>
</dbReference>
<dbReference type="FunFam" id="3.10.110.10:FF:000071">
    <property type="entry name" value="RWD domain-containing protein 1"/>
    <property type="match status" value="1"/>
</dbReference>
<dbReference type="InterPro" id="IPR044757">
    <property type="entry name" value="ILR1-like_Hyd"/>
</dbReference>
<dbReference type="Pfam" id="PF07687">
    <property type="entry name" value="M20_dimer"/>
    <property type="match status" value="1"/>
</dbReference>
<comment type="caution">
    <text evidence="6">The sequence shown here is derived from an EMBL/GenBank/DDBJ whole genome shotgun (WGS) entry which is preliminary data.</text>
</comment>
<dbReference type="AlphaFoldDB" id="A0A8X8WQ50"/>
<dbReference type="Proteomes" id="UP000298416">
    <property type="component" value="Unassembled WGS sequence"/>
</dbReference>
<keyword evidence="7" id="KW-1185">Reference proteome</keyword>
<dbReference type="CDD" id="cd23823">
    <property type="entry name" value="RWD_GCN2"/>
    <property type="match status" value="1"/>
</dbReference>
<dbReference type="InterPro" id="IPR016135">
    <property type="entry name" value="UBQ-conjugating_enzyme/RWD"/>
</dbReference>
<dbReference type="FunFam" id="3.30.70.360:FF:000001">
    <property type="entry name" value="N-acetyldiaminopimelate deacetylase"/>
    <property type="match status" value="1"/>
</dbReference>
<dbReference type="Gene3D" id="3.10.110.10">
    <property type="entry name" value="Ubiquitin Conjugating Enzyme"/>
    <property type="match status" value="1"/>
</dbReference>
<dbReference type="InterPro" id="IPR002933">
    <property type="entry name" value="Peptidase_M20"/>
</dbReference>
<dbReference type="GO" id="GO:0009850">
    <property type="term" value="P:auxin metabolic process"/>
    <property type="evidence" value="ECO:0007669"/>
    <property type="project" value="InterPro"/>
</dbReference>
<evidence type="ECO:0000256" key="4">
    <source>
        <dbReference type="ARBA" id="ARBA00023211"/>
    </source>
</evidence>
<evidence type="ECO:0000259" key="5">
    <source>
        <dbReference type="PROSITE" id="PS50908"/>
    </source>
</evidence>
<dbReference type="NCBIfam" id="TIGR01891">
    <property type="entry name" value="amidohydrolases"/>
    <property type="match status" value="1"/>
</dbReference>
<dbReference type="InterPro" id="IPR011650">
    <property type="entry name" value="Peptidase_M20_dimer"/>
</dbReference>
<dbReference type="GO" id="GO:0010179">
    <property type="term" value="F:IAA-Ala conjugate hydrolase activity"/>
    <property type="evidence" value="ECO:0007669"/>
    <property type="project" value="TreeGrafter"/>
</dbReference>
<dbReference type="InterPro" id="IPR036264">
    <property type="entry name" value="Bact_exopeptidase_dim_dom"/>
</dbReference>
<dbReference type="Gene3D" id="3.30.70.360">
    <property type="match status" value="1"/>
</dbReference>
<feature type="domain" description="RWD" evidence="5">
    <location>
        <begin position="12"/>
        <end position="127"/>
    </location>
</feature>
<dbReference type="SUPFAM" id="SSF54495">
    <property type="entry name" value="UBC-like"/>
    <property type="match status" value="1"/>
</dbReference>
<dbReference type="SUPFAM" id="SSF53187">
    <property type="entry name" value="Zn-dependent exopeptidases"/>
    <property type="match status" value="1"/>
</dbReference>
<dbReference type="SMART" id="SM00591">
    <property type="entry name" value="RWD"/>
    <property type="match status" value="1"/>
</dbReference>
<keyword evidence="2" id="KW-0732">Signal</keyword>
<dbReference type="InterPro" id="IPR006575">
    <property type="entry name" value="RWD_dom"/>
</dbReference>
<reference evidence="6" key="1">
    <citation type="submission" date="2018-01" db="EMBL/GenBank/DDBJ databases">
        <authorList>
            <person name="Mao J.F."/>
        </authorList>
    </citation>
    <scope>NUCLEOTIDE SEQUENCE</scope>
    <source>
        <strain evidence="6">Huo1</strain>
        <tissue evidence="6">Leaf</tissue>
    </source>
</reference>
<keyword evidence="3" id="KW-0378">Hydrolase</keyword>
<dbReference type="Pfam" id="PF01546">
    <property type="entry name" value="Peptidase_M20"/>
    <property type="match status" value="1"/>
</dbReference>
<evidence type="ECO:0000256" key="3">
    <source>
        <dbReference type="ARBA" id="ARBA00022801"/>
    </source>
</evidence>
<evidence type="ECO:0000313" key="7">
    <source>
        <dbReference type="Proteomes" id="UP000298416"/>
    </source>
</evidence>
<dbReference type="CDD" id="cd08017">
    <property type="entry name" value="M20_IAA_Hyd"/>
    <property type="match status" value="1"/>
</dbReference>
<comment type="similarity">
    <text evidence="1">Belongs to the peptidase M20 family.</text>
</comment>
<dbReference type="InterPro" id="IPR017439">
    <property type="entry name" value="Amidohydrolase"/>
</dbReference>
<dbReference type="PROSITE" id="PS50908">
    <property type="entry name" value="RWD"/>
    <property type="match status" value="1"/>
</dbReference>
<dbReference type="PANTHER" id="PTHR11014:SF55">
    <property type="entry name" value="IAA-AMINO ACID HYDROLASE ILR1-LIKE 4"/>
    <property type="match status" value="1"/>
</dbReference>